<dbReference type="FunFam" id="3.40.50.620:FF:000116">
    <property type="entry name" value="Arginine--tRNA ligase"/>
    <property type="match status" value="1"/>
</dbReference>
<evidence type="ECO:0000256" key="6">
    <source>
        <dbReference type="ARBA" id="ARBA00022741"/>
    </source>
</evidence>
<evidence type="ECO:0000259" key="13">
    <source>
        <dbReference type="SMART" id="SM00836"/>
    </source>
</evidence>
<comment type="catalytic activity">
    <reaction evidence="10 11">
        <text>tRNA(Arg) + L-arginine + ATP = L-arginyl-tRNA(Arg) + AMP + diphosphate</text>
        <dbReference type="Rhea" id="RHEA:20301"/>
        <dbReference type="Rhea" id="RHEA-COMP:9658"/>
        <dbReference type="Rhea" id="RHEA-COMP:9673"/>
        <dbReference type="ChEBI" id="CHEBI:30616"/>
        <dbReference type="ChEBI" id="CHEBI:32682"/>
        <dbReference type="ChEBI" id="CHEBI:33019"/>
        <dbReference type="ChEBI" id="CHEBI:78442"/>
        <dbReference type="ChEBI" id="CHEBI:78513"/>
        <dbReference type="ChEBI" id="CHEBI:456215"/>
        <dbReference type="EC" id="6.1.1.19"/>
    </reaction>
</comment>
<evidence type="ECO:0000256" key="2">
    <source>
        <dbReference type="ARBA" id="ARBA00005594"/>
    </source>
</evidence>
<evidence type="ECO:0000313" key="15">
    <source>
        <dbReference type="EMBL" id="MDQ0417238.1"/>
    </source>
</evidence>
<dbReference type="InterPro" id="IPR009080">
    <property type="entry name" value="tRNAsynth_Ia_anticodon-bd"/>
</dbReference>
<dbReference type="GO" id="GO:0005737">
    <property type="term" value="C:cytoplasm"/>
    <property type="evidence" value="ECO:0007669"/>
    <property type="project" value="UniProtKB-SubCell"/>
</dbReference>
<dbReference type="SUPFAM" id="SSF52374">
    <property type="entry name" value="Nucleotidylyl transferase"/>
    <property type="match status" value="1"/>
</dbReference>
<dbReference type="GO" id="GO:0006420">
    <property type="term" value="P:arginyl-tRNA aminoacylation"/>
    <property type="evidence" value="ECO:0007669"/>
    <property type="project" value="UniProtKB-UniRule"/>
</dbReference>
<name>A0AAJ1WSR2_9BACL</name>
<feature type="short sequence motif" description="'HIGH' region" evidence="11">
    <location>
        <begin position="120"/>
        <end position="130"/>
    </location>
</feature>
<dbReference type="CDD" id="cd07956">
    <property type="entry name" value="Anticodon_Ia_Arg"/>
    <property type="match status" value="1"/>
</dbReference>
<dbReference type="SUPFAM" id="SSF47323">
    <property type="entry name" value="Anticodon-binding domain of a subclass of class I aminoacyl-tRNA synthetases"/>
    <property type="match status" value="1"/>
</dbReference>
<keyword evidence="16" id="KW-1185">Reference proteome</keyword>
<dbReference type="NCBIfam" id="TIGR00456">
    <property type="entry name" value="argS"/>
    <property type="match status" value="1"/>
</dbReference>
<reference evidence="15 16" key="1">
    <citation type="submission" date="2023-07" db="EMBL/GenBank/DDBJ databases">
        <title>Genomic Encyclopedia of Type Strains, Phase IV (KMG-IV): sequencing the most valuable type-strain genomes for metagenomic binning, comparative biology and taxonomic classification.</title>
        <authorList>
            <person name="Goeker M."/>
        </authorList>
    </citation>
    <scope>NUCLEOTIDE SEQUENCE [LARGE SCALE GENOMIC DNA]</scope>
    <source>
        <strain evidence="15 16">DSM 46876</strain>
    </source>
</reference>
<evidence type="ECO:0000256" key="9">
    <source>
        <dbReference type="ARBA" id="ARBA00023146"/>
    </source>
</evidence>
<comment type="similarity">
    <text evidence="2 11 12">Belongs to the class-I aminoacyl-tRNA synthetase family.</text>
</comment>
<evidence type="ECO:0000259" key="14">
    <source>
        <dbReference type="SMART" id="SM01016"/>
    </source>
</evidence>
<evidence type="ECO:0000256" key="3">
    <source>
        <dbReference type="ARBA" id="ARBA00011245"/>
    </source>
</evidence>
<dbReference type="InterPro" id="IPR014729">
    <property type="entry name" value="Rossmann-like_a/b/a_fold"/>
</dbReference>
<dbReference type="RefSeq" id="WP_307252141.1">
    <property type="nucleotide sequence ID" value="NZ_JAUSUV010000005.1"/>
</dbReference>
<dbReference type="InterPro" id="IPR035684">
    <property type="entry name" value="ArgRS_core"/>
</dbReference>
<dbReference type="HAMAP" id="MF_00123">
    <property type="entry name" value="Arg_tRNA_synth"/>
    <property type="match status" value="1"/>
</dbReference>
<keyword evidence="8 11" id="KW-0648">Protein biosynthesis</keyword>
<keyword evidence="5 11" id="KW-0436">Ligase</keyword>
<evidence type="ECO:0000256" key="5">
    <source>
        <dbReference type="ARBA" id="ARBA00022598"/>
    </source>
</evidence>
<dbReference type="FunFam" id="1.10.730.10:FF:000006">
    <property type="entry name" value="Arginyl-tRNA synthetase 2, mitochondrial"/>
    <property type="match status" value="1"/>
</dbReference>
<dbReference type="Gene3D" id="1.10.730.10">
    <property type="entry name" value="Isoleucyl-tRNA Synthetase, Domain 1"/>
    <property type="match status" value="1"/>
</dbReference>
<evidence type="ECO:0000313" key="16">
    <source>
        <dbReference type="Proteomes" id="UP001238450"/>
    </source>
</evidence>
<dbReference type="InterPro" id="IPR008909">
    <property type="entry name" value="DALR_anticod-bd"/>
</dbReference>
<protein>
    <recommendedName>
        <fullName evidence="11">Arginine--tRNA ligase</fullName>
        <ecNumber evidence="11">6.1.1.19</ecNumber>
    </recommendedName>
    <alternativeName>
        <fullName evidence="11">Arginyl-tRNA synthetase</fullName>
        <shortName evidence="11">ArgRS</shortName>
    </alternativeName>
</protein>
<gene>
    <name evidence="11" type="primary">argS</name>
    <name evidence="15" type="ORF">J2Z48_001410</name>
</gene>
<dbReference type="EC" id="6.1.1.19" evidence="11"/>
<dbReference type="Pfam" id="PF05746">
    <property type="entry name" value="DALR_1"/>
    <property type="match status" value="1"/>
</dbReference>
<comment type="subcellular location">
    <subcellularLocation>
        <location evidence="1 11">Cytoplasm</location>
    </subcellularLocation>
</comment>
<dbReference type="GO" id="GO:0004814">
    <property type="term" value="F:arginine-tRNA ligase activity"/>
    <property type="evidence" value="ECO:0007669"/>
    <property type="project" value="UniProtKB-UniRule"/>
</dbReference>
<dbReference type="InterPro" id="IPR001278">
    <property type="entry name" value="Arg-tRNA-ligase"/>
</dbReference>
<keyword evidence="4 11" id="KW-0963">Cytoplasm</keyword>
<keyword evidence="9 11" id="KW-0030">Aminoacyl-tRNA synthetase</keyword>
<keyword evidence="6 11" id="KW-0547">Nucleotide-binding</keyword>
<feature type="domain" description="Arginyl tRNA synthetase N-terminal" evidence="14">
    <location>
        <begin position="1"/>
        <end position="82"/>
    </location>
</feature>
<dbReference type="Pfam" id="PF03485">
    <property type="entry name" value="Arg_tRNA_synt_N"/>
    <property type="match status" value="1"/>
</dbReference>
<accession>A0AAJ1WSR2</accession>
<dbReference type="InterPro" id="IPR005148">
    <property type="entry name" value="Arg-tRNA-synth_N"/>
</dbReference>
<dbReference type="CDD" id="cd00671">
    <property type="entry name" value="ArgRS_core"/>
    <property type="match status" value="1"/>
</dbReference>
<dbReference type="GO" id="GO:0005524">
    <property type="term" value="F:ATP binding"/>
    <property type="evidence" value="ECO:0007669"/>
    <property type="project" value="UniProtKB-UniRule"/>
</dbReference>
<dbReference type="Gene3D" id="3.40.50.620">
    <property type="entry name" value="HUPs"/>
    <property type="match status" value="1"/>
</dbReference>
<dbReference type="Pfam" id="PF00750">
    <property type="entry name" value="tRNA-synt_1d"/>
    <property type="match status" value="1"/>
</dbReference>
<dbReference type="SMART" id="SM01016">
    <property type="entry name" value="Arg_tRNA_synt_N"/>
    <property type="match status" value="1"/>
</dbReference>
<dbReference type="PANTHER" id="PTHR11956:SF5">
    <property type="entry name" value="ARGININE--TRNA LIGASE, CYTOPLASMIC"/>
    <property type="match status" value="1"/>
</dbReference>
<dbReference type="PRINTS" id="PR01038">
    <property type="entry name" value="TRNASYNTHARG"/>
</dbReference>
<evidence type="ECO:0000256" key="11">
    <source>
        <dbReference type="HAMAP-Rule" id="MF_00123"/>
    </source>
</evidence>
<keyword evidence="7 11" id="KW-0067">ATP-binding</keyword>
<evidence type="ECO:0000256" key="12">
    <source>
        <dbReference type="RuleBase" id="RU363038"/>
    </source>
</evidence>
<proteinExistence type="inferred from homology"/>
<dbReference type="Proteomes" id="UP001238450">
    <property type="component" value="Unassembled WGS sequence"/>
</dbReference>
<organism evidence="15 16">
    <name type="scientific">Croceifilum oryzae</name>
    <dbReference type="NCBI Taxonomy" id="1553429"/>
    <lineage>
        <taxon>Bacteria</taxon>
        <taxon>Bacillati</taxon>
        <taxon>Bacillota</taxon>
        <taxon>Bacilli</taxon>
        <taxon>Bacillales</taxon>
        <taxon>Thermoactinomycetaceae</taxon>
        <taxon>Croceifilum</taxon>
    </lineage>
</organism>
<dbReference type="PANTHER" id="PTHR11956">
    <property type="entry name" value="ARGINYL-TRNA SYNTHETASE"/>
    <property type="match status" value="1"/>
</dbReference>
<evidence type="ECO:0000256" key="10">
    <source>
        <dbReference type="ARBA" id="ARBA00049339"/>
    </source>
</evidence>
<feature type="domain" description="DALR anticodon binding" evidence="13">
    <location>
        <begin position="448"/>
        <end position="559"/>
    </location>
</feature>
<evidence type="ECO:0000256" key="8">
    <source>
        <dbReference type="ARBA" id="ARBA00022917"/>
    </source>
</evidence>
<evidence type="ECO:0000256" key="4">
    <source>
        <dbReference type="ARBA" id="ARBA00022490"/>
    </source>
</evidence>
<dbReference type="EMBL" id="JAUSUV010000005">
    <property type="protein sequence ID" value="MDQ0417238.1"/>
    <property type="molecule type" value="Genomic_DNA"/>
</dbReference>
<evidence type="ECO:0000256" key="7">
    <source>
        <dbReference type="ARBA" id="ARBA00022840"/>
    </source>
</evidence>
<dbReference type="InterPro" id="IPR036695">
    <property type="entry name" value="Arg-tRNA-synth_N_sf"/>
</dbReference>
<sequence length="559" mass="64305">MDIKKMVLQALEQTLKDHWTDTEFTVEKPKNPDFGDYAIPCFHWAKSFKRSPQDIAQQLTPAIHHPLFSKVTAVGPYINVFLDKTYVSKEIIHQIITLKEAFGSNSDGQGSNVTIDLSAPNIAKPFSMGHLRSTVIGNAIANLAEKNGYTPIRINHLGDWGTQFGKLIVAYLKWGSEERVKEQPISELLSLYIKFHDEAEKHPELVDEGRRYFKMLEDGDPQTRYLWNWFREESLQEFFRIYDLLGVSFDHIQGEAFYNDKMDEVVEILNRKGLLELSEGALVVKLDEYDFPPCLIQKSDGATIYATRDLATALFRKRNFDFARSLYVVGSEQSLHFKQVKLALRKADFKWEHEMVHIPFGMMLQDGKKMSTRKGRIVLLEEVLNEAIDLAHQIISEKNPTLENKDEVAKQIGIGAVIFQDLKNFRTNDVDFSFEQMLNFDGETGPYLQYTHARCHSLLRKAGSFIPETSYPITEQEAWIIISHLTRFDEVVKQAWEDYDPSKIARYALDLARHFNSYYAKVRILDSEDRDARLSLVYAVATVIEECLRVLGIKSPPSM</sequence>
<dbReference type="AlphaFoldDB" id="A0AAJ1WSR2"/>
<comment type="caution">
    <text evidence="15">The sequence shown here is derived from an EMBL/GenBank/DDBJ whole genome shotgun (WGS) entry which is preliminary data.</text>
</comment>
<evidence type="ECO:0000256" key="1">
    <source>
        <dbReference type="ARBA" id="ARBA00004496"/>
    </source>
</evidence>
<comment type="subunit">
    <text evidence="3 11">Monomer.</text>
</comment>
<dbReference type="Gene3D" id="3.30.1360.70">
    <property type="entry name" value="Arginyl tRNA synthetase N-terminal domain"/>
    <property type="match status" value="1"/>
</dbReference>
<dbReference type="SUPFAM" id="SSF55190">
    <property type="entry name" value="Arginyl-tRNA synthetase (ArgRS), N-terminal 'additional' domain"/>
    <property type="match status" value="1"/>
</dbReference>
<dbReference type="SMART" id="SM00836">
    <property type="entry name" value="DALR_1"/>
    <property type="match status" value="1"/>
</dbReference>